<organism evidence="1 2">
    <name type="scientific">Lipomyces kononenkoae</name>
    <name type="common">Yeast</name>
    <dbReference type="NCBI Taxonomy" id="34357"/>
    <lineage>
        <taxon>Eukaryota</taxon>
        <taxon>Fungi</taxon>
        <taxon>Dikarya</taxon>
        <taxon>Ascomycota</taxon>
        <taxon>Saccharomycotina</taxon>
        <taxon>Lipomycetes</taxon>
        <taxon>Lipomycetales</taxon>
        <taxon>Lipomycetaceae</taxon>
        <taxon>Lipomyces</taxon>
    </lineage>
</organism>
<accession>A0ACC3SVR4</accession>
<gene>
    <name evidence="1" type="ORF">V1525DRAFT_427760</name>
</gene>
<sequence>MPTEQTYSGSVSDPYADNVPLTNGNASQSYAYNPWNPQSNPQTPSDVPPPGFVPPSDRIPMNSMENQKKRRMIPWFTIAISTIQIIVFVSELIVMNKYTGTIIATQPTLNPMLGPSIYLLIHMGARFTPCMHYIAGVTDVTTSNFPCASSTTVATNVCTLSELCGMGGVSDYPDQWWRFITPMFLHAGFIHIVANMLLQFQLGGSMERQIGFLKFAFVYLASGITGFLLGGNYAPDGVASTGASGALFGIIALSLLDLLLNWKLYNHPKRTLLAHVIEILIAFVLGLLPGIDNFAHFGGFVMGVLLGLAILRSPLKIRERAGQPIVNDYYPKSRTMKDRFLNLKLMFSGRHPAWYLWVLVRIGMLVLAAVFLIVLIREFHNGGGHCSWCKYLSCLPINGWCDAGDIPTSGS</sequence>
<name>A0ACC3SVR4_LIPKO</name>
<evidence type="ECO:0000313" key="2">
    <source>
        <dbReference type="Proteomes" id="UP001433508"/>
    </source>
</evidence>
<proteinExistence type="predicted"/>
<comment type="caution">
    <text evidence="1">The sequence shown here is derived from an EMBL/GenBank/DDBJ whole genome shotgun (WGS) entry which is preliminary data.</text>
</comment>
<evidence type="ECO:0000313" key="1">
    <source>
        <dbReference type="EMBL" id="KAK9235524.1"/>
    </source>
</evidence>
<keyword evidence="2" id="KW-1185">Reference proteome</keyword>
<protein>
    <submittedName>
        <fullName evidence="1">Rhomboid family-domain-containing protein</fullName>
    </submittedName>
</protein>
<dbReference type="Proteomes" id="UP001433508">
    <property type="component" value="Unassembled WGS sequence"/>
</dbReference>
<dbReference type="EMBL" id="MU971412">
    <property type="protein sequence ID" value="KAK9235524.1"/>
    <property type="molecule type" value="Genomic_DNA"/>
</dbReference>
<reference evidence="2" key="1">
    <citation type="journal article" date="2024" name="Front. Bioeng. Biotechnol.">
        <title>Genome-scale model development and genomic sequencing of the oleaginous clade Lipomyces.</title>
        <authorList>
            <person name="Czajka J.J."/>
            <person name="Han Y."/>
            <person name="Kim J."/>
            <person name="Mondo S.J."/>
            <person name="Hofstad B.A."/>
            <person name="Robles A."/>
            <person name="Haridas S."/>
            <person name="Riley R."/>
            <person name="LaButti K."/>
            <person name="Pangilinan J."/>
            <person name="Andreopoulos W."/>
            <person name="Lipzen A."/>
            <person name="Yan J."/>
            <person name="Wang M."/>
            <person name="Ng V."/>
            <person name="Grigoriev I.V."/>
            <person name="Spatafora J.W."/>
            <person name="Magnuson J.K."/>
            <person name="Baker S.E."/>
            <person name="Pomraning K.R."/>
        </authorList>
    </citation>
    <scope>NUCLEOTIDE SEQUENCE [LARGE SCALE GENOMIC DNA]</scope>
    <source>
        <strain evidence="2">CBS 7786</strain>
    </source>
</reference>